<keyword evidence="6 8" id="KW-0067">ATP-binding</keyword>
<gene>
    <name evidence="11" type="ORF">M0812_13087</name>
</gene>
<dbReference type="Proteomes" id="UP001146793">
    <property type="component" value="Unassembled WGS sequence"/>
</dbReference>
<feature type="region of interest" description="Disordered" evidence="9">
    <location>
        <begin position="443"/>
        <end position="567"/>
    </location>
</feature>
<dbReference type="CDD" id="cd14017">
    <property type="entry name" value="STKc_TTBK"/>
    <property type="match status" value="1"/>
</dbReference>
<dbReference type="PROSITE" id="PS00108">
    <property type="entry name" value="PROTEIN_KINASE_ST"/>
    <property type="match status" value="1"/>
</dbReference>
<organism evidence="11 12">
    <name type="scientific">Anaeramoeba flamelloides</name>
    <dbReference type="NCBI Taxonomy" id="1746091"/>
    <lineage>
        <taxon>Eukaryota</taxon>
        <taxon>Metamonada</taxon>
        <taxon>Anaeramoebidae</taxon>
        <taxon>Anaeramoeba</taxon>
    </lineage>
</organism>
<feature type="binding site" evidence="8">
    <location>
        <position position="39"/>
    </location>
    <ligand>
        <name>ATP</name>
        <dbReference type="ChEBI" id="CHEBI:30616"/>
    </ligand>
</feature>
<comment type="similarity">
    <text evidence="7">Belongs to the protein kinase superfamily. CK1 Ser/Thr protein kinase family.</text>
</comment>
<feature type="compositionally biased region" description="Polar residues" evidence="9">
    <location>
        <begin position="634"/>
        <end position="643"/>
    </location>
</feature>
<dbReference type="GO" id="GO:0005524">
    <property type="term" value="F:ATP binding"/>
    <property type="evidence" value="ECO:0007669"/>
    <property type="project" value="UniProtKB-UniRule"/>
</dbReference>
<feature type="compositionally biased region" description="Low complexity" evidence="9">
    <location>
        <begin position="455"/>
        <end position="485"/>
    </location>
</feature>
<protein>
    <recommendedName>
        <fullName evidence="1">non-specific serine/threonine protein kinase</fullName>
        <ecNumber evidence="1">2.7.11.1</ecNumber>
    </recommendedName>
</protein>
<evidence type="ECO:0000256" key="6">
    <source>
        <dbReference type="ARBA" id="ARBA00022840"/>
    </source>
</evidence>
<evidence type="ECO:0000259" key="10">
    <source>
        <dbReference type="PROSITE" id="PS50011"/>
    </source>
</evidence>
<dbReference type="InterPro" id="IPR000719">
    <property type="entry name" value="Prot_kinase_dom"/>
</dbReference>
<dbReference type="Gene3D" id="1.10.510.10">
    <property type="entry name" value="Transferase(Phosphotransferase) domain 1"/>
    <property type="match status" value="1"/>
</dbReference>
<dbReference type="InterPro" id="IPR008271">
    <property type="entry name" value="Ser/Thr_kinase_AS"/>
</dbReference>
<evidence type="ECO:0000256" key="8">
    <source>
        <dbReference type="PROSITE-ProRule" id="PRU10141"/>
    </source>
</evidence>
<dbReference type="GO" id="GO:0015630">
    <property type="term" value="C:microtubule cytoskeleton"/>
    <property type="evidence" value="ECO:0007669"/>
    <property type="project" value="UniProtKB-ARBA"/>
</dbReference>
<dbReference type="PROSITE" id="PS50011">
    <property type="entry name" value="PROTEIN_KINASE_DOM"/>
    <property type="match status" value="1"/>
</dbReference>
<evidence type="ECO:0000256" key="2">
    <source>
        <dbReference type="ARBA" id="ARBA00022527"/>
    </source>
</evidence>
<feature type="region of interest" description="Disordered" evidence="9">
    <location>
        <begin position="348"/>
        <end position="374"/>
    </location>
</feature>
<dbReference type="SUPFAM" id="SSF56112">
    <property type="entry name" value="Protein kinase-like (PK-like)"/>
    <property type="match status" value="1"/>
</dbReference>
<dbReference type="InterPro" id="IPR011009">
    <property type="entry name" value="Kinase-like_dom_sf"/>
</dbReference>
<evidence type="ECO:0000256" key="9">
    <source>
        <dbReference type="SAM" id="MobiDB-lite"/>
    </source>
</evidence>
<evidence type="ECO:0000256" key="5">
    <source>
        <dbReference type="ARBA" id="ARBA00022777"/>
    </source>
</evidence>
<dbReference type="AlphaFoldDB" id="A0AAV7ZK45"/>
<evidence type="ECO:0000313" key="11">
    <source>
        <dbReference type="EMBL" id="KAJ3441082.1"/>
    </source>
</evidence>
<feature type="compositionally biased region" description="Basic residues" evidence="9">
    <location>
        <begin position="318"/>
        <end position="328"/>
    </location>
</feature>
<proteinExistence type="inferred from homology"/>
<sequence>MLTGTVRGRWKLEDRIGKGGFGEIYISQDLKTKKYVAIKFEKIDRQKQALKLEIAVLRKLQNSIYVPRFIYCGRNLEYNYLVMELLGKNLSSLRKTRPFQRFSLATTIKLGIEMIFSIEDMHQAGFIHRDIKPSNFVLRKRRRRRTTRTNKKFQETNELSVICLIDFGLARRYRQSDGHLRPPRPKVGFRGTARYASINSHEGNELSRRDDLFSLLYLFVEFLKGELPWSQIKDKLIISKLKSKFTTVNLVKGLPKQFVSFYEHIQSLQFEDVPNYKYLRKLLTDSFIEAGYDENTKFDWELDSEHRKRDQINNGKINHQRRKKKNLKLKNYNYQQKENIKLQKMKQIKMNKKKQSNFQNNPNHNNDNEKYDDKNKLKMEDSYLSGTVVDSNQAVFSITGTKGTGTKETNTNTKKRIKKKLGKDFLAEIEKMNEIVIPSREELERRRRRKKRVSKINQNINKNNNNHNQNNNSNQSNNNNANVNRKNGRAVTGVGKRNLIQEQGSMDVENEKNMHNENKKRKKKQKEGINIKYENKNIKKRKKPEEHTRNINKIQIQEEEPQPNFMESNFNHKQKEQDFFYLIEKGSRNEGYVREPDYALMIKKIEEEMEKEKEQNVQNIHKKSKRKKKKKNFPHNQNNQNGIMSIPTDREEEKKRNNKNKNNNIISNQDNNINDSDPEIIDKPCCGCNIL</sequence>
<keyword evidence="5 11" id="KW-0418">Kinase</keyword>
<evidence type="ECO:0000256" key="4">
    <source>
        <dbReference type="ARBA" id="ARBA00022741"/>
    </source>
</evidence>
<keyword evidence="2" id="KW-0723">Serine/threonine-protein kinase</keyword>
<evidence type="ECO:0000256" key="7">
    <source>
        <dbReference type="ARBA" id="ARBA00061588"/>
    </source>
</evidence>
<dbReference type="InterPro" id="IPR047916">
    <property type="entry name" value="TTBK_Asator-like_STKc"/>
</dbReference>
<dbReference type="PROSITE" id="PS00107">
    <property type="entry name" value="PROTEIN_KINASE_ATP"/>
    <property type="match status" value="1"/>
</dbReference>
<name>A0AAV7ZK45_9EUKA</name>
<comment type="caution">
    <text evidence="11">The sequence shown here is derived from an EMBL/GenBank/DDBJ whole genome shotgun (WGS) entry which is preliminary data.</text>
</comment>
<feature type="compositionally biased region" description="Basic and acidic residues" evidence="9">
    <location>
        <begin position="526"/>
        <end position="549"/>
    </location>
</feature>
<dbReference type="EMBL" id="JANTQA010000029">
    <property type="protein sequence ID" value="KAJ3441082.1"/>
    <property type="molecule type" value="Genomic_DNA"/>
</dbReference>
<keyword evidence="3" id="KW-0808">Transferase</keyword>
<evidence type="ECO:0000256" key="1">
    <source>
        <dbReference type="ARBA" id="ARBA00012513"/>
    </source>
</evidence>
<accession>A0AAV7ZK45</accession>
<evidence type="ECO:0000313" key="12">
    <source>
        <dbReference type="Proteomes" id="UP001146793"/>
    </source>
</evidence>
<dbReference type="InterPro" id="IPR017441">
    <property type="entry name" value="Protein_kinase_ATP_BS"/>
</dbReference>
<feature type="region of interest" description="Disordered" evidence="9">
    <location>
        <begin position="311"/>
        <end position="332"/>
    </location>
</feature>
<dbReference type="PANTHER" id="PTHR11909">
    <property type="entry name" value="CASEIN KINASE-RELATED"/>
    <property type="match status" value="1"/>
</dbReference>
<dbReference type="InterPro" id="IPR050235">
    <property type="entry name" value="CK1_Ser-Thr_kinase"/>
</dbReference>
<feature type="compositionally biased region" description="Low complexity" evidence="9">
    <location>
        <begin position="660"/>
        <end position="675"/>
    </location>
</feature>
<feature type="domain" description="Protein kinase" evidence="10">
    <location>
        <begin position="10"/>
        <end position="288"/>
    </location>
</feature>
<dbReference type="Pfam" id="PF00069">
    <property type="entry name" value="Pkinase"/>
    <property type="match status" value="1"/>
</dbReference>
<feature type="compositionally biased region" description="Basic residues" evidence="9">
    <location>
        <begin position="620"/>
        <end position="633"/>
    </location>
</feature>
<dbReference type="FunFam" id="3.30.200.20:FF:000358">
    <property type="entry name" value="Tau tubulin kinase 2b"/>
    <property type="match status" value="1"/>
</dbReference>
<reference evidence="11" key="1">
    <citation type="submission" date="2022-08" db="EMBL/GenBank/DDBJ databases">
        <title>Novel sulphate-reducing endosymbionts in the free-living metamonad Anaeramoeba.</title>
        <authorList>
            <person name="Jerlstrom-Hultqvist J."/>
            <person name="Cepicka I."/>
            <person name="Gallot-Lavallee L."/>
            <person name="Salas-Leiva D."/>
            <person name="Curtis B.A."/>
            <person name="Zahonova K."/>
            <person name="Pipaliya S."/>
            <person name="Dacks J."/>
            <person name="Roger A.J."/>
        </authorList>
    </citation>
    <scope>NUCLEOTIDE SEQUENCE</scope>
    <source>
        <strain evidence="11">Busselton2</strain>
    </source>
</reference>
<dbReference type="GO" id="GO:0004674">
    <property type="term" value="F:protein serine/threonine kinase activity"/>
    <property type="evidence" value="ECO:0007669"/>
    <property type="project" value="UniProtKB-KW"/>
</dbReference>
<keyword evidence="4 8" id="KW-0547">Nucleotide-binding</keyword>
<evidence type="ECO:0000256" key="3">
    <source>
        <dbReference type="ARBA" id="ARBA00022679"/>
    </source>
</evidence>
<feature type="region of interest" description="Disordered" evidence="9">
    <location>
        <begin position="612"/>
        <end position="678"/>
    </location>
</feature>
<dbReference type="SMART" id="SM00220">
    <property type="entry name" value="S_TKc"/>
    <property type="match status" value="1"/>
</dbReference>
<dbReference type="EC" id="2.7.11.1" evidence="1"/>